<proteinExistence type="predicted"/>
<gene>
    <name evidence="2" type="primary">OJ1001_D02.17</name>
</gene>
<dbReference type="AlphaFoldDB" id="Q6EUI4"/>
<organism evidence="2 3">
    <name type="scientific">Oryza sativa subsp. japonica</name>
    <name type="common">Rice</name>
    <dbReference type="NCBI Taxonomy" id="39947"/>
    <lineage>
        <taxon>Eukaryota</taxon>
        <taxon>Viridiplantae</taxon>
        <taxon>Streptophyta</taxon>
        <taxon>Embryophyta</taxon>
        <taxon>Tracheophyta</taxon>
        <taxon>Spermatophyta</taxon>
        <taxon>Magnoliopsida</taxon>
        <taxon>Liliopsida</taxon>
        <taxon>Poales</taxon>
        <taxon>Poaceae</taxon>
        <taxon>BOP clade</taxon>
        <taxon>Oryzoideae</taxon>
        <taxon>Oryzeae</taxon>
        <taxon>Oryzinae</taxon>
        <taxon>Oryza</taxon>
        <taxon>Oryza sativa</taxon>
    </lineage>
</organism>
<dbReference type="EMBL" id="AP004037">
    <property type="protein sequence ID" value="BAD27685.1"/>
    <property type="molecule type" value="Genomic_DNA"/>
</dbReference>
<name>Q6EUI4_ORYSJ</name>
<sequence length="100" mass="11678">MGKKLGRNFWGKRWRLRCAVGENQEASGGKCPRENSGGGMAWCMARPWPPERRRRRRRREEREGSGQARKAKEWRRRGVHGSRLLSSWAGLVNTGWNKFI</sequence>
<reference evidence="3" key="2">
    <citation type="journal article" date="2008" name="Nucleic Acids Res.">
        <title>The rice annotation project database (RAP-DB): 2008 update.</title>
        <authorList>
            <consortium name="The rice annotation project (RAP)"/>
        </authorList>
    </citation>
    <scope>GENOME REANNOTATION</scope>
    <source>
        <strain evidence="3">cv. Nipponbare</strain>
    </source>
</reference>
<accession>Q6EUI4</accession>
<evidence type="ECO:0000313" key="2">
    <source>
        <dbReference type="EMBL" id="BAD27685.1"/>
    </source>
</evidence>
<feature type="region of interest" description="Disordered" evidence="1">
    <location>
        <begin position="24"/>
        <end position="76"/>
    </location>
</feature>
<evidence type="ECO:0000313" key="3">
    <source>
        <dbReference type="Proteomes" id="UP000000763"/>
    </source>
</evidence>
<protein>
    <submittedName>
        <fullName evidence="2">Uncharacterized protein</fullName>
    </submittedName>
</protein>
<reference evidence="3" key="1">
    <citation type="journal article" date="2005" name="Nature">
        <title>The map-based sequence of the rice genome.</title>
        <authorList>
            <consortium name="International rice genome sequencing project (IRGSP)"/>
            <person name="Matsumoto T."/>
            <person name="Wu J."/>
            <person name="Kanamori H."/>
            <person name="Katayose Y."/>
            <person name="Fujisawa M."/>
            <person name="Namiki N."/>
            <person name="Mizuno H."/>
            <person name="Yamamoto K."/>
            <person name="Antonio B.A."/>
            <person name="Baba T."/>
            <person name="Sakata K."/>
            <person name="Nagamura Y."/>
            <person name="Aoki H."/>
            <person name="Arikawa K."/>
            <person name="Arita K."/>
            <person name="Bito T."/>
            <person name="Chiden Y."/>
            <person name="Fujitsuka N."/>
            <person name="Fukunaka R."/>
            <person name="Hamada M."/>
            <person name="Harada C."/>
            <person name="Hayashi A."/>
            <person name="Hijishita S."/>
            <person name="Honda M."/>
            <person name="Hosokawa S."/>
            <person name="Ichikawa Y."/>
            <person name="Idonuma A."/>
            <person name="Iijima M."/>
            <person name="Ikeda M."/>
            <person name="Ikeno M."/>
            <person name="Ito K."/>
            <person name="Ito S."/>
            <person name="Ito T."/>
            <person name="Ito Y."/>
            <person name="Ito Y."/>
            <person name="Iwabuchi A."/>
            <person name="Kamiya K."/>
            <person name="Karasawa W."/>
            <person name="Kurita K."/>
            <person name="Katagiri S."/>
            <person name="Kikuta A."/>
            <person name="Kobayashi H."/>
            <person name="Kobayashi N."/>
            <person name="Machita K."/>
            <person name="Maehara T."/>
            <person name="Masukawa M."/>
            <person name="Mizubayashi T."/>
            <person name="Mukai Y."/>
            <person name="Nagasaki H."/>
            <person name="Nagata Y."/>
            <person name="Naito S."/>
            <person name="Nakashima M."/>
            <person name="Nakama Y."/>
            <person name="Nakamichi Y."/>
            <person name="Nakamura M."/>
            <person name="Meguro A."/>
            <person name="Negishi M."/>
            <person name="Ohta I."/>
            <person name="Ohta T."/>
            <person name="Okamoto M."/>
            <person name="Ono N."/>
            <person name="Saji S."/>
            <person name="Sakaguchi M."/>
            <person name="Sakai K."/>
            <person name="Shibata M."/>
            <person name="Shimokawa T."/>
            <person name="Song J."/>
            <person name="Takazaki Y."/>
            <person name="Terasawa K."/>
            <person name="Tsugane M."/>
            <person name="Tsuji K."/>
            <person name="Ueda S."/>
            <person name="Waki K."/>
            <person name="Yamagata H."/>
            <person name="Yamamoto M."/>
            <person name="Yamamoto S."/>
            <person name="Yamane H."/>
            <person name="Yoshiki S."/>
            <person name="Yoshihara R."/>
            <person name="Yukawa K."/>
            <person name="Zhong H."/>
            <person name="Yano M."/>
            <person name="Yuan Q."/>
            <person name="Ouyang S."/>
            <person name="Liu J."/>
            <person name="Jones K.M."/>
            <person name="Gansberger K."/>
            <person name="Moffat K."/>
            <person name="Hill J."/>
            <person name="Bera J."/>
            <person name="Fadrosh D."/>
            <person name="Jin S."/>
            <person name="Johri S."/>
            <person name="Kim M."/>
            <person name="Overton L."/>
            <person name="Reardon M."/>
            <person name="Tsitrin T."/>
            <person name="Vuong H."/>
            <person name="Weaver B."/>
            <person name="Ciecko A."/>
            <person name="Tallon L."/>
            <person name="Jackson J."/>
            <person name="Pai G."/>
            <person name="Aken S.V."/>
            <person name="Utterback T."/>
            <person name="Reidmuller S."/>
            <person name="Feldblyum T."/>
            <person name="Hsiao J."/>
            <person name="Zismann V."/>
            <person name="Iobst S."/>
            <person name="de Vazeille A.R."/>
            <person name="Buell C.R."/>
            <person name="Ying K."/>
            <person name="Li Y."/>
            <person name="Lu T."/>
            <person name="Huang Y."/>
            <person name="Zhao Q."/>
            <person name="Feng Q."/>
            <person name="Zhang L."/>
            <person name="Zhu J."/>
            <person name="Weng Q."/>
            <person name="Mu J."/>
            <person name="Lu Y."/>
            <person name="Fan D."/>
            <person name="Liu Y."/>
            <person name="Guan J."/>
            <person name="Zhang Y."/>
            <person name="Yu S."/>
            <person name="Liu X."/>
            <person name="Zhang Y."/>
            <person name="Hong G."/>
            <person name="Han B."/>
            <person name="Choisne N."/>
            <person name="Demange N."/>
            <person name="Orjeda G."/>
            <person name="Samain S."/>
            <person name="Cattolico L."/>
            <person name="Pelletier E."/>
            <person name="Couloux A."/>
            <person name="Segurens B."/>
            <person name="Wincker P."/>
            <person name="D'Hont A."/>
            <person name="Scarpelli C."/>
            <person name="Weissenbach J."/>
            <person name="Salanoubat M."/>
            <person name="Quetier F."/>
            <person name="Yu Y."/>
            <person name="Kim H.R."/>
            <person name="Rambo T."/>
            <person name="Currie J."/>
            <person name="Collura K."/>
            <person name="Luo M."/>
            <person name="Yang T."/>
            <person name="Ammiraju J.S.S."/>
            <person name="Engler F."/>
            <person name="Soderlund C."/>
            <person name="Wing R.A."/>
            <person name="Palmer L.E."/>
            <person name="de la Bastide M."/>
            <person name="Spiegel L."/>
            <person name="Nascimento L."/>
            <person name="Zutavern T."/>
            <person name="O'Shaughnessy A."/>
            <person name="Dike S."/>
            <person name="Dedhia N."/>
            <person name="Preston R."/>
            <person name="Balija V."/>
            <person name="McCombie W.R."/>
            <person name="Chow T."/>
            <person name="Chen H."/>
            <person name="Chung M."/>
            <person name="Chen C."/>
            <person name="Shaw J."/>
            <person name="Wu H."/>
            <person name="Hsiao K."/>
            <person name="Chao Y."/>
            <person name="Chu M."/>
            <person name="Cheng C."/>
            <person name="Hour A."/>
            <person name="Lee P."/>
            <person name="Lin S."/>
            <person name="Lin Y."/>
            <person name="Liou J."/>
            <person name="Liu S."/>
            <person name="Hsing Y."/>
            <person name="Raghuvanshi S."/>
            <person name="Mohanty A."/>
            <person name="Bharti A.K."/>
            <person name="Gaur A."/>
            <person name="Gupta V."/>
            <person name="Kumar D."/>
            <person name="Ravi V."/>
            <person name="Vij S."/>
            <person name="Kapur A."/>
            <person name="Khurana P."/>
            <person name="Khurana P."/>
            <person name="Khurana J.P."/>
            <person name="Tyagi A.K."/>
            <person name="Gaikwad K."/>
            <person name="Singh A."/>
            <person name="Dalal V."/>
            <person name="Srivastava S."/>
            <person name="Dixit A."/>
            <person name="Pal A.K."/>
            <person name="Ghazi I.A."/>
            <person name="Yadav M."/>
            <person name="Pandit A."/>
            <person name="Bhargava A."/>
            <person name="Sureshbabu K."/>
            <person name="Batra K."/>
            <person name="Sharma T.R."/>
            <person name="Mohapatra T."/>
            <person name="Singh N.K."/>
            <person name="Messing J."/>
            <person name="Nelson A.B."/>
            <person name="Fuks G."/>
            <person name="Kavchok S."/>
            <person name="Keizer G."/>
            <person name="Linton E."/>
            <person name="Llaca V."/>
            <person name="Song R."/>
            <person name="Tanyolac B."/>
            <person name="Young S."/>
            <person name="Ho-Il K."/>
            <person name="Hahn J.H."/>
            <person name="Sangsakoo G."/>
            <person name="Vanavichit A."/>
            <person name="de Mattos Luiz.A.T."/>
            <person name="Zimmer P.D."/>
            <person name="Malone G."/>
            <person name="Dellagostin O."/>
            <person name="de Oliveira A.C."/>
            <person name="Bevan M."/>
            <person name="Bancroft I."/>
            <person name="Minx P."/>
            <person name="Cordum H."/>
            <person name="Wilson R."/>
            <person name="Cheng Z."/>
            <person name="Jin W."/>
            <person name="Jiang J."/>
            <person name="Leong S.A."/>
            <person name="Iwama H."/>
            <person name="Gojobori T."/>
            <person name="Itoh T."/>
            <person name="Niimura Y."/>
            <person name="Fujii Y."/>
            <person name="Habara T."/>
            <person name="Sakai H."/>
            <person name="Sato Y."/>
            <person name="Wilson G."/>
            <person name="Kumar K."/>
            <person name="McCouch S."/>
            <person name="Juretic N."/>
            <person name="Hoen D."/>
            <person name="Wright S."/>
            <person name="Bruskiewich R."/>
            <person name="Bureau T."/>
            <person name="Miyao A."/>
            <person name="Hirochika H."/>
            <person name="Nishikawa T."/>
            <person name="Kadowaki K."/>
            <person name="Sugiura M."/>
            <person name="Burr B."/>
            <person name="Sasaki T."/>
        </authorList>
    </citation>
    <scope>NUCLEOTIDE SEQUENCE [LARGE SCALE GENOMIC DNA]</scope>
    <source>
        <strain evidence="3">cv. Nipponbare</strain>
    </source>
</reference>
<dbReference type="Proteomes" id="UP000000763">
    <property type="component" value="Chromosome 2"/>
</dbReference>
<evidence type="ECO:0000256" key="1">
    <source>
        <dbReference type="SAM" id="MobiDB-lite"/>
    </source>
</evidence>